<comment type="caution">
    <text evidence="2">The sequence shown here is derived from an EMBL/GenBank/DDBJ whole genome shotgun (WGS) entry which is preliminary data.</text>
</comment>
<evidence type="ECO:0000313" key="2">
    <source>
        <dbReference type="EMBL" id="GIQ69617.1"/>
    </source>
</evidence>
<dbReference type="AlphaFoldDB" id="A0A8J4H292"/>
<accession>A0A8J4H292</accession>
<reference evidence="2" key="1">
    <citation type="submission" date="2021-04" db="EMBL/GenBank/DDBJ databases">
        <title>Draft genome sequence of Xylanibacillus composti strain K13.</title>
        <authorList>
            <person name="Uke A."/>
            <person name="Chhe C."/>
            <person name="Baramee S."/>
            <person name="Kosugi A."/>
        </authorList>
    </citation>
    <scope>NUCLEOTIDE SEQUENCE</scope>
    <source>
        <strain evidence="2">K13</strain>
    </source>
</reference>
<proteinExistence type="predicted"/>
<protein>
    <recommendedName>
        <fullName evidence="1">VOC domain-containing protein</fullName>
    </recommendedName>
</protein>
<dbReference type="SUPFAM" id="SSF54593">
    <property type="entry name" value="Glyoxalase/Bleomycin resistance protein/Dihydroxybiphenyl dioxygenase"/>
    <property type="match status" value="1"/>
</dbReference>
<dbReference type="InterPro" id="IPR029068">
    <property type="entry name" value="Glyas_Bleomycin-R_OHBP_Dase"/>
</dbReference>
<dbReference type="InterPro" id="IPR004360">
    <property type="entry name" value="Glyas_Fos-R_dOase_dom"/>
</dbReference>
<sequence length="133" mass="15138">MKDILTRIDCNFIPVKDLSASIDWYTNKLGCRFMWQEGDYAALNVHLSQEGQGNIVSGLAMITLLQVEEIVPMSFFYQQTPHPMINFYSSDIQYTHAKLKENGVQVSEIKDMGGIQAMEFTELNGHLMGICHF</sequence>
<feature type="domain" description="VOC" evidence="1">
    <location>
        <begin position="7"/>
        <end position="133"/>
    </location>
</feature>
<gene>
    <name evidence="2" type="ORF">XYCOK13_24410</name>
</gene>
<dbReference type="EMBL" id="BOVK01000031">
    <property type="protein sequence ID" value="GIQ69617.1"/>
    <property type="molecule type" value="Genomic_DNA"/>
</dbReference>
<dbReference type="Gene3D" id="3.10.180.10">
    <property type="entry name" value="2,3-Dihydroxybiphenyl 1,2-Dioxygenase, domain 1"/>
    <property type="match status" value="1"/>
</dbReference>
<keyword evidence="3" id="KW-1185">Reference proteome</keyword>
<dbReference type="PROSITE" id="PS51819">
    <property type="entry name" value="VOC"/>
    <property type="match status" value="1"/>
</dbReference>
<evidence type="ECO:0000259" key="1">
    <source>
        <dbReference type="PROSITE" id="PS51819"/>
    </source>
</evidence>
<evidence type="ECO:0000313" key="3">
    <source>
        <dbReference type="Proteomes" id="UP000677918"/>
    </source>
</evidence>
<dbReference type="RefSeq" id="WP_213412411.1">
    <property type="nucleotide sequence ID" value="NZ_BOVK01000031.1"/>
</dbReference>
<name>A0A8J4H292_9BACL</name>
<dbReference type="InterPro" id="IPR037523">
    <property type="entry name" value="VOC_core"/>
</dbReference>
<dbReference type="Proteomes" id="UP000677918">
    <property type="component" value="Unassembled WGS sequence"/>
</dbReference>
<organism evidence="2 3">
    <name type="scientific">Xylanibacillus composti</name>
    <dbReference type="NCBI Taxonomy" id="1572762"/>
    <lineage>
        <taxon>Bacteria</taxon>
        <taxon>Bacillati</taxon>
        <taxon>Bacillota</taxon>
        <taxon>Bacilli</taxon>
        <taxon>Bacillales</taxon>
        <taxon>Paenibacillaceae</taxon>
        <taxon>Xylanibacillus</taxon>
    </lineage>
</organism>
<dbReference type="Pfam" id="PF00903">
    <property type="entry name" value="Glyoxalase"/>
    <property type="match status" value="1"/>
</dbReference>